<comment type="caution">
    <text evidence="3">The sequence shown here is derived from an EMBL/GenBank/DDBJ whole genome shotgun (WGS) entry which is preliminary data.</text>
</comment>
<reference evidence="3" key="1">
    <citation type="thesis" date="2020" institute="ProQuest LLC" country="789 East Eisenhower Parkway, Ann Arbor, MI, USA">
        <title>Comparative Genomics and Chromosome Evolution.</title>
        <authorList>
            <person name="Mudd A.B."/>
        </authorList>
    </citation>
    <scope>NUCLEOTIDE SEQUENCE</scope>
    <source>
        <strain evidence="3">Female2</strain>
        <tissue evidence="3">Blood</tissue>
    </source>
</reference>
<evidence type="ECO:0000313" key="4">
    <source>
        <dbReference type="Proteomes" id="UP000812440"/>
    </source>
</evidence>
<organism evidence="3 4">
    <name type="scientific">Hymenochirus boettgeri</name>
    <name type="common">Congo dwarf clawed frog</name>
    <dbReference type="NCBI Taxonomy" id="247094"/>
    <lineage>
        <taxon>Eukaryota</taxon>
        <taxon>Metazoa</taxon>
        <taxon>Chordata</taxon>
        <taxon>Craniata</taxon>
        <taxon>Vertebrata</taxon>
        <taxon>Euteleostomi</taxon>
        <taxon>Amphibia</taxon>
        <taxon>Batrachia</taxon>
        <taxon>Anura</taxon>
        <taxon>Pipoidea</taxon>
        <taxon>Pipidae</taxon>
        <taxon>Pipinae</taxon>
        <taxon>Hymenochirus</taxon>
    </lineage>
</organism>
<feature type="domain" description="TTC3/DZIP3/RBM44-like helical" evidence="2">
    <location>
        <begin position="74"/>
        <end position="125"/>
    </location>
</feature>
<proteinExistence type="predicted"/>
<evidence type="ECO:0000256" key="1">
    <source>
        <dbReference type="SAM" id="MobiDB-lite"/>
    </source>
</evidence>
<protein>
    <recommendedName>
        <fullName evidence="2">TTC3/DZIP3/RBM44-like helical domain-containing protein</fullName>
    </recommendedName>
</protein>
<dbReference type="Pfam" id="PF24905">
    <property type="entry name" value="TTC3_9th"/>
    <property type="match status" value="1"/>
</dbReference>
<accession>A0A8T2INY7</accession>
<sequence length="131" mass="14766">SSNAEHLFSTSTKSHSEDLNLNHEETVPLALKDSSISAFMKKDQSFGDENYPHLDVSSEMPNCFVPNRLNLSNFRKVLTRLKELHPNFNRDEIIEAMKDLRESRGGYLSGLSNGCIIAKVSTILRNKAKDL</sequence>
<dbReference type="AlphaFoldDB" id="A0A8T2INY7"/>
<feature type="non-terminal residue" evidence="3">
    <location>
        <position position="131"/>
    </location>
</feature>
<dbReference type="OrthoDB" id="9941526at2759"/>
<evidence type="ECO:0000313" key="3">
    <source>
        <dbReference type="EMBL" id="KAG8432588.1"/>
    </source>
</evidence>
<feature type="region of interest" description="Disordered" evidence="1">
    <location>
        <begin position="1"/>
        <end position="20"/>
    </location>
</feature>
<dbReference type="InterPro" id="IPR056870">
    <property type="entry name" value="TTC3/DZIP3/RBM44-like_helical"/>
</dbReference>
<dbReference type="Proteomes" id="UP000812440">
    <property type="component" value="Chromosome 9"/>
</dbReference>
<dbReference type="EMBL" id="JAACNH010000009">
    <property type="protein sequence ID" value="KAG8432588.1"/>
    <property type="molecule type" value="Genomic_DNA"/>
</dbReference>
<keyword evidence="4" id="KW-1185">Reference proteome</keyword>
<name>A0A8T2INY7_9PIPI</name>
<evidence type="ECO:0000259" key="2">
    <source>
        <dbReference type="Pfam" id="PF24905"/>
    </source>
</evidence>
<feature type="compositionally biased region" description="Polar residues" evidence="1">
    <location>
        <begin position="1"/>
        <end position="13"/>
    </location>
</feature>
<gene>
    <name evidence="3" type="ORF">GDO86_017005</name>
</gene>